<keyword evidence="10 12" id="KW-0739">Sodium transport</keyword>
<dbReference type="RefSeq" id="XP_033349220.1">
    <property type="nucleotide sequence ID" value="XM_033493329.1"/>
</dbReference>
<keyword evidence="3 12" id="KW-0813">Transport</keyword>
<name>A0A6J3K943_9HYME</name>
<comment type="subcellular location">
    <subcellularLocation>
        <location evidence="1">Membrane</location>
        <topology evidence="1">Multi-pass membrane protein</topology>
    </subcellularLocation>
</comment>
<keyword evidence="5 12" id="KW-0812">Transmembrane</keyword>
<keyword evidence="6 13" id="KW-1133">Transmembrane helix</keyword>
<dbReference type="Gene3D" id="2.60.470.10">
    <property type="entry name" value="Acid-sensing ion channels like domains"/>
    <property type="match status" value="1"/>
</dbReference>
<organism evidence="14 15">
    <name type="scientific">Bombus vosnesenskii</name>
    <dbReference type="NCBI Taxonomy" id="207650"/>
    <lineage>
        <taxon>Eukaryota</taxon>
        <taxon>Metazoa</taxon>
        <taxon>Ecdysozoa</taxon>
        <taxon>Arthropoda</taxon>
        <taxon>Hexapoda</taxon>
        <taxon>Insecta</taxon>
        <taxon>Pterygota</taxon>
        <taxon>Neoptera</taxon>
        <taxon>Endopterygota</taxon>
        <taxon>Hymenoptera</taxon>
        <taxon>Apocrita</taxon>
        <taxon>Aculeata</taxon>
        <taxon>Apoidea</taxon>
        <taxon>Anthophila</taxon>
        <taxon>Apidae</taxon>
        <taxon>Bombus</taxon>
        <taxon>Pyrobombus</taxon>
    </lineage>
</organism>
<dbReference type="InterPro" id="IPR001873">
    <property type="entry name" value="ENaC"/>
</dbReference>
<dbReference type="Pfam" id="PF00858">
    <property type="entry name" value="ASC"/>
    <property type="match status" value="1"/>
</dbReference>
<dbReference type="PANTHER" id="PTHR11690">
    <property type="entry name" value="AMILORIDE-SENSITIVE SODIUM CHANNEL-RELATED"/>
    <property type="match status" value="1"/>
</dbReference>
<evidence type="ECO:0000256" key="13">
    <source>
        <dbReference type="SAM" id="Phobius"/>
    </source>
</evidence>
<dbReference type="KEGG" id="bvk:117233220"/>
<comment type="similarity">
    <text evidence="2 12">Belongs to the amiloride-sensitive sodium channel (TC 1.A.6) family.</text>
</comment>
<keyword evidence="11 12" id="KW-0407">Ion channel</keyword>
<dbReference type="GO" id="GO:0005886">
    <property type="term" value="C:plasma membrane"/>
    <property type="evidence" value="ECO:0007669"/>
    <property type="project" value="TreeGrafter"/>
</dbReference>
<keyword evidence="7" id="KW-0915">Sodium</keyword>
<accession>A0A6J3K943</accession>
<dbReference type="Gene3D" id="1.10.287.770">
    <property type="entry name" value="YojJ-like"/>
    <property type="match status" value="1"/>
</dbReference>
<feature type="transmembrane region" description="Helical" evidence="13">
    <location>
        <begin position="424"/>
        <end position="451"/>
    </location>
</feature>
<evidence type="ECO:0000256" key="12">
    <source>
        <dbReference type="RuleBase" id="RU000679"/>
    </source>
</evidence>
<gene>
    <name evidence="15" type="primary">LOC117233220</name>
</gene>
<dbReference type="PRINTS" id="PR01078">
    <property type="entry name" value="AMINACHANNEL"/>
</dbReference>
<keyword evidence="4 12" id="KW-0894">Sodium channel</keyword>
<evidence type="ECO:0000256" key="5">
    <source>
        <dbReference type="ARBA" id="ARBA00022692"/>
    </source>
</evidence>
<protein>
    <submittedName>
        <fullName evidence="15">Sodium channel protein Nach-like</fullName>
    </submittedName>
</protein>
<sequence>MVVSSLCIAIGMLKVTLNYYEQHLVLSVIETTHHGIWNYPFPAVTVCDMNPVSLQLTKKFTDNLTFPSSLSKEFIAREMRLLNELLYPGIYGSRVRNNLSRLQNIFDMNKLSIPTIMNSVTRNCQSLLESCKWKSKIENCSTIFRSSISRDGLCCSFNYITYDSIMENPNIKPHKMTSCGYQSGLNILLNLDVENNDADIMESTEIKIMLHDPYDYPDHNAPSKLISEHEYSFLTVQPVETYSTLDIRKLKSTMRECIFYDEANKMIGNDWNRNFVPARYSFINCLTNCRTTVIKKKCGCIPYYYPQNDTRVCNLRDVECLETFKFWYDTSWPGTDMSPKTLQLVELDTKERPCNCKPDCNFYRYIMENSAGNLDKRVYYDGLTYTTYSSEGKTWKNQSIIHIFFGDLVSIQFRRDMHYSWRHLFATFGGLLGVFAGFSFMSIFEIIYFFIIRVLTDACVKRNTRNKSN</sequence>
<evidence type="ECO:0000256" key="6">
    <source>
        <dbReference type="ARBA" id="ARBA00022989"/>
    </source>
</evidence>
<keyword evidence="14" id="KW-1185">Reference proteome</keyword>
<keyword evidence="9 13" id="KW-0472">Membrane</keyword>
<evidence type="ECO:0000256" key="7">
    <source>
        <dbReference type="ARBA" id="ARBA00023053"/>
    </source>
</evidence>
<proteinExistence type="inferred from homology"/>
<evidence type="ECO:0000256" key="1">
    <source>
        <dbReference type="ARBA" id="ARBA00004141"/>
    </source>
</evidence>
<dbReference type="AlphaFoldDB" id="A0A6J3K943"/>
<dbReference type="GeneID" id="117233220"/>
<evidence type="ECO:0000313" key="15">
    <source>
        <dbReference type="RefSeq" id="XP_033349220.1"/>
    </source>
</evidence>
<evidence type="ECO:0000256" key="8">
    <source>
        <dbReference type="ARBA" id="ARBA00023065"/>
    </source>
</evidence>
<evidence type="ECO:0000256" key="9">
    <source>
        <dbReference type="ARBA" id="ARBA00023136"/>
    </source>
</evidence>
<reference evidence="15" key="1">
    <citation type="submission" date="2025-08" db="UniProtKB">
        <authorList>
            <consortium name="RefSeq"/>
        </authorList>
    </citation>
    <scope>IDENTIFICATION</scope>
    <source>
        <tissue evidence="15">Muscle</tissue>
    </source>
</reference>
<dbReference type="GO" id="GO:0015280">
    <property type="term" value="F:ligand-gated sodium channel activity"/>
    <property type="evidence" value="ECO:0007669"/>
    <property type="project" value="TreeGrafter"/>
</dbReference>
<dbReference type="PANTHER" id="PTHR11690:SF237">
    <property type="entry name" value="PICKPOCKET 16-RELATED"/>
    <property type="match status" value="1"/>
</dbReference>
<evidence type="ECO:0000256" key="4">
    <source>
        <dbReference type="ARBA" id="ARBA00022461"/>
    </source>
</evidence>
<evidence type="ECO:0000256" key="10">
    <source>
        <dbReference type="ARBA" id="ARBA00023201"/>
    </source>
</evidence>
<evidence type="ECO:0000256" key="11">
    <source>
        <dbReference type="ARBA" id="ARBA00023303"/>
    </source>
</evidence>
<evidence type="ECO:0000256" key="3">
    <source>
        <dbReference type="ARBA" id="ARBA00022448"/>
    </source>
</evidence>
<keyword evidence="8 12" id="KW-0406">Ion transport</keyword>
<dbReference type="Proteomes" id="UP000504631">
    <property type="component" value="Unplaced"/>
</dbReference>
<evidence type="ECO:0000256" key="2">
    <source>
        <dbReference type="ARBA" id="ARBA00007193"/>
    </source>
</evidence>
<evidence type="ECO:0000313" key="14">
    <source>
        <dbReference type="Proteomes" id="UP000504631"/>
    </source>
</evidence>